<dbReference type="Gene3D" id="3.40.50.300">
    <property type="entry name" value="P-loop containing nucleotide triphosphate hydrolases"/>
    <property type="match status" value="1"/>
</dbReference>
<dbReference type="SUPFAM" id="SSF52540">
    <property type="entry name" value="P-loop containing nucleoside triphosphate hydrolases"/>
    <property type="match status" value="1"/>
</dbReference>
<keyword evidence="3" id="KW-1185">Reference proteome</keyword>
<proteinExistence type="predicted"/>
<dbReference type="RefSeq" id="WP_211927615.1">
    <property type="nucleotide sequence ID" value="NZ_JAGQFT020000008.1"/>
</dbReference>
<accession>A0A8J7VVF7</accession>
<evidence type="ECO:0000313" key="2">
    <source>
        <dbReference type="EMBL" id="MBS7457900.1"/>
    </source>
</evidence>
<sequence>MQIRHLKVSNFRGATLDWIPDSPFCCLIGAGDSGKSTLLDAAEAALSSRWFSFTESDLLRCDAYARCWVGRRLGAWIQDGGEDFSCRGAALSRVAGVTIEPRGYSDQGSFFM</sequence>
<organism evidence="1">
    <name type="scientific">Coralloluteibacterium stylophorae</name>
    <dbReference type="NCBI Taxonomy" id="1776034"/>
    <lineage>
        <taxon>Bacteria</taxon>
        <taxon>Pseudomonadati</taxon>
        <taxon>Pseudomonadota</taxon>
        <taxon>Gammaproteobacteria</taxon>
        <taxon>Lysobacterales</taxon>
        <taxon>Lysobacteraceae</taxon>
        <taxon>Coralloluteibacterium</taxon>
    </lineage>
</organism>
<evidence type="ECO:0000313" key="3">
    <source>
        <dbReference type="Proteomes" id="UP000675747"/>
    </source>
</evidence>
<gene>
    <name evidence="2" type="ORF">KB893_012240</name>
    <name evidence="1" type="ORF">KB893_14530</name>
</gene>
<evidence type="ECO:0008006" key="4">
    <source>
        <dbReference type="Google" id="ProtNLM"/>
    </source>
</evidence>
<dbReference type="AlphaFoldDB" id="A0A8J7VVF7"/>
<evidence type="ECO:0000313" key="1">
    <source>
        <dbReference type="EMBL" id="MBR0563717.1"/>
    </source>
</evidence>
<reference evidence="2 3" key="1">
    <citation type="journal article" date="2021" name="Microbiol. Resour. Announc.">
        <title>Draft Genome Sequence of Coralloluteibacterium stylophorae LMG 29479T.</title>
        <authorList>
            <person name="Karlyshev A.V."/>
            <person name="Kudryashova E.B."/>
            <person name="Ariskina E.V."/>
            <person name="Conroy A.P."/>
            <person name="Abidueva E.Y."/>
        </authorList>
    </citation>
    <scope>NUCLEOTIDE SEQUENCE [LARGE SCALE GENOMIC DNA]</scope>
    <source>
        <strain evidence="2 3">LMG 29479</strain>
    </source>
</reference>
<comment type="caution">
    <text evidence="1">The sequence shown here is derived from an EMBL/GenBank/DDBJ whole genome shotgun (WGS) entry which is preliminary data.</text>
</comment>
<dbReference type="InterPro" id="IPR027417">
    <property type="entry name" value="P-loop_NTPase"/>
</dbReference>
<dbReference type="EMBL" id="JAGQFT020000008">
    <property type="protein sequence ID" value="MBS7457900.1"/>
    <property type="molecule type" value="Genomic_DNA"/>
</dbReference>
<dbReference type="Proteomes" id="UP000675747">
    <property type="component" value="Unassembled WGS sequence"/>
</dbReference>
<reference evidence="1" key="2">
    <citation type="submission" date="2021-04" db="EMBL/GenBank/DDBJ databases">
        <authorList>
            <person name="Karlyshev A.V."/>
        </authorList>
    </citation>
    <scope>NUCLEOTIDE SEQUENCE</scope>
    <source>
        <strain evidence="1">LMG 29479</strain>
    </source>
</reference>
<dbReference type="EMBL" id="JAGQFT010000167">
    <property type="protein sequence ID" value="MBR0563717.1"/>
    <property type="molecule type" value="Genomic_DNA"/>
</dbReference>
<name>A0A8J7VVF7_9GAMM</name>
<protein>
    <recommendedName>
        <fullName evidence="4">AAA domain-containing protein</fullName>
    </recommendedName>
</protein>